<sequence length="562" mass="61540">MSLSLKAGTRPPWVGLGAAVWVEIASGNPYNFPLFSHSLKSVLRINQHQLTMLGVAIDIGENFGILPGVICNKFPPWVVLLIGSLACLVGYGVIWLSLSRTVENLPYWLIWLSLCIASNSSTWFNTAVLVTNMRNFPTNRGMVAGILKSYGGISAAVFTEVYSTLLRHSSTNLLLFLSIGIPLLCISMMYFVRPCVPGSIETSAEYSHFTFIQATSFALGLYVLSTTIMNDLFPFSPQLLYSIVVVMVLLLLAPLIIPVKMTIYRIKTVKPTPQEPQVISEEEISEPLLTKSTSVGNLSERNDSAEVNFLLAEGEGAVKKMRRPRRGEDFNFSEALVKADFWLLFFAYFIGVGTGVTVLNNLAQIGIAIGVHDTTILLSIFSFGNFIGRLGGGAVSEHYVREKLMPRTIWMTFSHLIMIISYLLFASASTSVLYAATATLGVCYGVQFTIMVPTVSELFGLKHFGLFYNFMLLGNPIGAFLFSGVLAGYIYDNEAAKQHGWSLVGSSITCLGPSCFRLTFQILAAVSALGVIMSIILTTRIRPVYQALYAGTSFRSSPSTSH</sequence>
<protein>
    <submittedName>
        <fullName evidence="1">Uncharacterized protein</fullName>
    </submittedName>
</protein>
<name>A0ACB9RNS4_9MYRT</name>
<evidence type="ECO:0000313" key="1">
    <source>
        <dbReference type="EMBL" id="KAI4380093.1"/>
    </source>
</evidence>
<organism evidence="1 2">
    <name type="scientific">Melastoma candidum</name>
    <dbReference type="NCBI Taxonomy" id="119954"/>
    <lineage>
        <taxon>Eukaryota</taxon>
        <taxon>Viridiplantae</taxon>
        <taxon>Streptophyta</taxon>
        <taxon>Embryophyta</taxon>
        <taxon>Tracheophyta</taxon>
        <taxon>Spermatophyta</taxon>
        <taxon>Magnoliopsida</taxon>
        <taxon>eudicotyledons</taxon>
        <taxon>Gunneridae</taxon>
        <taxon>Pentapetalae</taxon>
        <taxon>rosids</taxon>
        <taxon>malvids</taxon>
        <taxon>Myrtales</taxon>
        <taxon>Melastomataceae</taxon>
        <taxon>Melastomatoideae</taxon>
        <taxon>Melastomateae</taxon>
        <taxon>Melastoma</taxon>
    </lineage>
</organism>
<dbReference type="EMBL" id="CM042882">
    <property type="protein sequence ID" value="KAI4380093.1"/>
    <property type="molecule type" value="Genomic_DNA"/>
</dbReference>
<proteinExistence type="predicted"/>
<dbReference type="Proteomes" id="UP001057402">
    <property type="component" value="Chromosome 3"/>
</dbReference>
<gene>
    <name evidence="1" type="ORF">MLD38_006319</name>
</gene>
<reference evidence="2" key="1">
    <citation type="journal article" date="2023" name="Front. Plant Sci.">
        <title>Chromosomal-level genome assembly of Melastoma candidum provides insights into trichome evolution.</title>
        <authorList>
            <person name="Zhong Y."/>
            <person name="Wu W."/>
            <person name="Sun C."/>
            <person name="Zou P."/>
            <person name="Liu Y."/>
            <person name="Dai S."/>
            <person name="Zhou R."/>
        </authorList>
    </citation>
    <scope>NUCLEOTIDE SEQUENCE [LARGE SCALE GENOMIC DNA]</scope>
</reference>
<comment type="caution">
    <text evidence="1">The sequence shown here is derived from an EMBL/GenBank/DDBJ whole genome shotgun (WGS) entry which is preliminary data.</text>
</comment>
<evidence type="ECO:0000313" key="2">
    <source>
        <dbReference type="Proteomes" id="UP001057402"/>
    </source>
</evidence>
<accession>A0ACB9RNS4</accession>
<keyword evidence="2" id="KW-1185">Reference proteome</keyword>